<feature type="domain" description="DNA/RNA-binding" evidence="3">
    <location>
        <begin position="220"/>
        <end position="508"/>
    </location>
</feature>
<dbReference type="Pfam" id="PF10374">
    <property type="entry name" value="EST1"/>
    <property type="match status" value="1"/>
</dbReference>
<comment type="function">
    <text evidence="1">Plays a role in nonsense-mediated mRNA decay.</text>
</comment>
<dbReference type="EMBL" id="CP059274">
    <property type="protein sequence ID" value="QLQ82281.1"/>
    <property type="molecule type" value="Genomic_DNA"/>
</dbReference>
<dbReference type="GO" id="GO:0070034">
    <property type="term" value="F:telomerase RNA binding"/>
    <property type="evidence" value="ECO:0007669"/>
    <property type="project" value="TreeGrafter"/>
</dbReference>
<feature type="compositionally biased region" description="Polar residues" evidence="2">
    <location>
        <begin position="830"/>
        <end position="851"/>
    </location>
</feature>
<evidence type="ECO:0000313" key="5">
    <source>
        <dbReference type="EMBL" id="QLQ82281.1"/>
    </source>
</evidence>
<dbReference type="GO" id="GO:0000184">
    <property type="term" value="P:nuclear-transcribed mRNA catabolic process, nonsense-mediated decay"/>
    <property type="evidence" value="ECO:0007669"/>
    <property type="project" value="UniProtKB-KW"/>
</dbReference>
<protein>
    <recommendedName>
        <fullName evidence="1">Nonsense-mediated mRNA decay factor</fullName>
    </recommendedName>
</protein>
<dbReference type="Gene3D" id="1.25.40.10">
    <property type="entry name" value="Tetratricopeptide repeat domain"/>
    <property type="match status" value="1"/>
</dbReference>
<dbReference type="GO" id="GO:0005697">
    <property type="term" value="C:telomerase holoenzyme complex"/>
    <property type="evidence" value="ECO:0007669"/>
    <property type="project" value="TreeGrafter"/>
</dbReference>
<comment type="subcellular location">
    <subcellularLocation>
        <location evidence="1">Nucleus</location>
    </subcellularLocation>
</comment>
<dbReference type="InterPro" id="IPR019458">
    <property type="entry name" value="Est1-like_N"/>
</dbReference>
<keyword evidence="1" id="KW-0539">Nucleus</keyword>
<dbReference type="InterPro" id="IPR011990">
    <property type="entry name" value="TPR-like_helical_dom_sf"/>
</dbReference>
<dbReference type="InterPro" id="IPR045153">
    <property type="entry name" value="Est1/Ebs1-like"/>
</dbReference>
<dbReference type="PANTHER" id="PTHR15696">
    <property type="entry name" value="SMG-7 SUPPRESSOR WITH MORPHOLOGICAL EFFECT ON GENITALIA PROTEIN 7"/>
    <property type="match status" value="1"/>
</dbReference>
<evidence type="ECO:0000313" key="6">
    <source>
        <dbReference type="Proteomes" id="UP000510647"/>
    </source>
</evidence>
<feature type="compositionally biased region" description="Low complexity" evidence="2">
    <location>
        <begin position="668"/>
        <end position="687"/>
    </location>
</feature>
<accession>A0A7H9HY00</accession>
<dbReference type="GO" id="GO:0042162">
    <property type="term" value="F:telomeric DNA binding"/>
    <property type="evidence" value="ECO:0007669"/>
    <property type="project" value="TreeGrafter"/>
</dbReference>
<evidence type="ECO:0000259" key="4">
    <source>
        <dbReference type="Pfam" id="PF10374"/>
    </source>
</evidence>
<evidence type="ECO:0000259" key="3">
    <source>
        <dbReference type="Pfam" id="PF10373"/>
    </source>
</evidence>
<feature type="domain" description="Telomerase activating protein Est1-like N-terminal" evidence="4">
    <location>
        <begin position="81"/>
        <end position="203"/>
    </location>
</feature>
<dbReference type="Proteomes" id="UP000510647">
    <property type="component" value="Chromosome 8"/>
</dbReference>
<organism evidence="5 6">
    <name type="scientific">Torulaspora globosa</name>
    <dbReference type="NCBI Taxonomy" id="48254"/>
    <lineage>
        <taxon>Eukaryota</taxon>
        <taxon>Fungi</taxon>
        <taxon>Dikarya</taxon>
        <taxon>Ascomycota</taxon>
        <taxon>Saccharomycotina</taxon>
        <taxon>Saccharomycetes</taxon>
        <taxon>Saccharomycetales</taxon>
        <taxon>Saccharomycetaceae</taxon>
        <taxon>Torulaspora</taxon>
    </lineage>
</organism>
<dbReference type="InterPro" id="IPR018834">
    <property type="entry name" value="DNA/RNA-bd_Est1-type"/>
</dbReference>
<reference evidence="5 6" key="1">
    <citation type="submission" date="2020-06" db="EMBL/GenBank/DDBJ databases">
        <title>The yeast mating-type switching endonuclease HO is a domesticated member of an unorthodox homing genetic element family.</title>
        <authorList>
            <person name="Coughlan A.Y."/>
            <person name="Lombardi L."/>
            <person name="Braun-Galleani S."/>
            <person name="Martos A.R."/>
            <person name="Galeote V."/>
            <person name="Bigey F."/>
            <person name="Dequin S."/>
            <person name="Byrne K.P."/>
            <person name="Wolfe K.H."/>
        </authorList>
    </citation>
    <scope>NUCLEOTIDE SEQUENCE [LARGE SCALE GENOMIC DNA]</scope>
    <source>
        <strain evidence="5 6">CBS2947</strain>
    </source>
</reference>
<feature type="compositionally biased region" description="Basic and acidic residues" evidence="2">
    <location>
        <begin position="586"/>
        <end position="600"/>
    </location>
</feature>
<name>A0A7H9HY00_9SACH</name>
<dbReference type="PANTHER" id="PTHR15696:SF37">
    <property type="entry name" value="NONSENSE-MEDIATED MRNA DECAY FACTOR EBS1-RELATED"/>
    <property type="match status" value="1"/>
</dbReference>
<dbReference type="Pfam" id="PF10373">
    <property type="entry name" value="EST1_DNA_bind"/>
    <property type="match status" value="1"/>
</dbReference>
<evidence type="ECO:0000256" key="2">
    <source>
        <dbReference type="SAM" id="MobiDB-lite"/>
    </source>
</evidence>
<dbReference type="OrthoDB" id="69928at2759"/>
<keyword evidence="1" id="KW-0866">Nonsense-mediated mRNA decay</keyword>
<keyword evidence="6" id="KW-1185">Reference proteome</keyword>
<proteinExistence type="predicted"/>
<feature type="compositionally biased region" description="Polar residues" evidence="2">
    <location>
        <begin position="645"/>
        <end position="656"/>
    </location>
</feature>
<gene>
    <name evidence="5" type="ORF">HG537_0H00420</name>
</gene>
<dbReference type="AlphaFoldDB" id="A0A7H9HY00"/>
<dbReference type="SUPFAM" id="SSF48452">
    <property type="entry name" value="TPR-like"/>
    <property type="match status" value="1"/>
</dbReference>
<evidence type="ECO:0000256" key="1">
    <source>
        <dbReference type="RuleBase" id="RU369098"/>
    </source>
</evidence>
<feature type="region of interest" description="Disordered" evidence="2">
    <location>
        <begin position="830"/>
        <end position="858"/>
    </location>
</feature>
<feature type="region of interest" description="Disordered" evidence="2">
    <location>
        <begin position="581"/>
        <end position="694"/>
    </location>
</feature>
<sequence length="858" mass="96996">MSESLSNAEKNVLETLNNFQKQLEATFKDNQIVQDHALLNGFLSFVDSRLTRMVKESLKVQQEICESGKISEIDDKSVPLILRLYWEKICYPVFKWFQAWRKTISPKGPGEKPRYVEFRKMNARLAKFFKSVHKFYYSIMEYVVANYDCSALMPLKLREELNLKTAESCEKSEPGSNGKFAVLIVMTLHNCLLYLGTAHRYKAVGEKISNRYQLQDFDKSIRYLDMACLFLPSMGEAHLQKGLIYIQTNNFDSAVYQFIRSALARIPSPAAESNLARIICDGKSRLRHRFDQNLKHIVRHQRDTSSEFNKTIIESYFLVLFGTHFAPQLWRLDSLQGISSLVSLKRILYEKISTGHINNTELLFEILIIAIGGFDLLLKSSKSGEKRLDSQSVNLKDLSQDQSNYLSFCFEFISHLLHVIREAWEKNFNDFRYLAMVRVVENWLKSNRAALQYSHRDENFCKALALLLNDILRSEKLDKSSLSNSKPTRPYFFEEDVMLKEFFSVRYALSDFNDEQIFASNDSTSRLMGYVPESERLQATDEGCLRLKAIVGSGRKFFAKNSCGIVWSVEKTLYEFKQQAIKRPTKKSDTSSKTQSDKRTMNAKKPGKSETISLAELEERFKGTRQGTMTPDWGYSGSSAPMAPSTFNTKPSSGMTESACVRQATTISSDGSIQPSSSSTTLSSYSSRSDEKGLMDFPANQSAEIQEPISAEYLEKQQLKHRNLEPPSSATPPVGMPPGGFPAMAAIPYGIPVMQAQTASSVQQLATPPMFYGPPGQPAIIPGQPGMVFSGPGQPMQMYQPNTWMAQAFYQPGPYPYGAQQSQHQLYGQGNNLNRNAAHTLHSGQQSSESLPATFVHR</sequence>